<dbReference type="InterPro" id="IPR018060">
    <property type="entry name" value="HTH_AraC"/>
</dbReference>
<evidence type="ECO:0000313" key="2">
    <source>
        <dbReference type="EMBL" id="MEY8662124.1"/>
    </source>
</evidence>
<organism evidence="2 3">
    <name type="scientific">Ligilactobacillus faecis</name>
    <dbReference type="NCBI Taxonomy" id="762833"/>
    <lineage>
        <taxon>Bacteria</taxon>
        <taxon>Bacillati</taxon>
        <taxon>Bacillota</taxon>
        <taxon>Bacilli</taxon>
        <taxon>Lactobacillales</taxon>
        <taxon>Lactobacillaceae</taxon>
        <taxon>Ligilactobacillus</taxon>
    </lineage>
</organism>
<keyword evidence="3" id="KW-1185">Reference proteome</keyword>
<dbReference type="RefSeq" id="WP_369941481.1">
    <property type="nucleotide sequence ID" value="NZ_JBCLUF010000011.1"/>
</dbReference>
<proteinExistence type="predicted"/>
<gene>
    <name evidence="2" type="ORF">AALT52_04360</name>
</gene>
<sequence>MTPQQRLLEIRMEYAKDELLNSNKTVELIVNSVGLPNVSYFIKNLEIILVSRQSSIEQKMNRVNINLFGWLIQQEYPRYESSANKIELSSNFTHYDAKE</sequence>
<dbReference type="Proteomes" id="UP001565236">
    <property type="component" value="Unassembled WGS sequence"/>
</dbReference>
<dbReference type="EMBL" id="JBCLUF010000011">
    <property type="protein sequence ID" value="MEY8662124.1"/>
    <property type="molecule type" value="Genomic_DNA"/>
</dbReference>
<feature type="domain" description="HTH araC/xylS-type" evidence="1">
    <location>
        <begin position="1"/>
        <end position="46"/>
    </location>
</feature>
<name>A0ABV4DNS7_9LACO</name>
<reference evidence="2 3" key="1">
    <citation type="submission" date="2024-03" db="EMBL/GenBank/DDBJ databases">
        <title>Mouse gut bacterial collection (mGBC) of GemPharmatech.</title>
        <authorList>
            <person name="He Y."/>
            <person name="Dong L."/>
            <person name="Wu D."/>
            <person name="Gao X."/>
            <person name="Lin Z."/>
        </authorList>
    </citation>
    <scope>NUCLEOTIDE SEQUENCE [LARGE SCALE GENOMIC DNA]</scope>
    <source>
        <strain evidence="2 3">15-30</strain>
    </source>
</reference>
<accession>A0ABV4DNS7</accession>
<dbReference type="PROSITE" id="PS01124">
    <property type="entry name" value="HTH_ARAC_FAMILY_2"/>
    <property type="match status" value="1"/>
</dbReference>
<evidence type="ECO:0000313" key="3">
    <source>
        <dbReference type="Proteomes" id="UP001565236"/>
    </source>
</evidence>
<protein>
    <recommendedName>
        <fullName evidence="1">HTH araC/xylS-type domain-containing protein</fullName>
    </recommendedName>
</protein>
<comment type="caution">
    <text evidence="2">The sequence shown here is derived from an EMBL/GenBank/DDBJ whole genome shotgun (WGS) entry which is preliminary data.</text>
</comment>
<evidence type="ECO:0000259" key="1">
    <source>
        <dbReference type="PROSITE" id="PS01124"/>
    </source>
</evidence>